<keyword evidence="2" id="KW-1185">Reference proteome</keyword>
<evidence type="ECO:0000313" key="1">
    <source>
        <dbReference type="EMBL" id="QDT08221.1"/>
    </source>
</evidence>
<organism evidence="1 2">
    <name type="scientific">Stieleria marina</name>
    <dbReference type="NCBI Taxonomy" id="1930275"/>
    <lineage>
        <taxon>Bacteria</taxon>
        <taxon>Pseudomonadati</taxon>
        <taxon>Planctomycetota</taxon>
        <taxon>Planctomycetia</taxon>
        <taxon>Pirellulales</taxon>
        <taxon>Pirellulaceae</taxon>
        <taxon>Stieleria</taxon>
    </lineage>
</organism>
<name>A0A517NM68_9BACT</name>
<dbReference type="Proteomes" id="UP000319817">
    <property type="component" value="Chromosome"/>
</dbReference>
<dbReference type="EMBL" id="CP036526">
    <property type="protein sequence ID" value="QDT08221.1"/>
    <property type="molecule type" value="Genomic_DNA"/>
</dbReference>
<dbReference type="SUPFAM" id="SSF53649">
    <property type="entry name" value="Alkaline phosphatase-like"/>
    <property type="match status" value="1"/>
</dbReference>
<dbReference type="InterPro" id="IPR010869">
    <property type="entry name" value="DUF1501"/>
</dbReference>
<dbReference type="PANTHER" id="PTHR43737">
    <property type="entry name" value="BLL7424 PROTEIN"/>
    <property type="match status" value="1"/>
</dbReference>
<accession>A0A517NM68</accession>
<dbReference type="InterPro" id="IPR006311">
    <property type="entry name" value="TAT_signal"/>
</dbReference>
<dbReference type="InterPro" id="IPR017850">
    <property type="entry name" value="Alkaline_phosphatase_core_sf"/>
</dbReference>
<dbReference type="PROSITE" id="PS51318">
    <property type="entry name" value="TAT"/>
    <property type="match status" value="1"/>
</dbReference>
<evidence type="ECO:0000313" key="2">
    <source>
        <dbReference type="Proteomes" id="UP000319817"/>
    </source>
</evidence>
<protein>
    <recommendedName>
        <fullName evidence="3">Sulfatase</fullName>
    </recommendedName>
</protein>
<sequence>MNNFFPCQRYRPQPASRREMLKRSASGFGALALSALGLDPAYASGTEDLGKALHGPHHPATAKNVIFLYMDGGPSQVDTFDPKPLLDKFDGKDPGELFKVEPTQFNNNGKVLASPWKFKQHGESGLPVSSLFPHVASCADDLAVIRSMTSEFPEHTFANYFLHTGSGLQGRPSMGAWVNYGLGSECKNLPGFVVLNGGLIPPGGLDCFGSGFLPASYQGSVFLPSGTGVANIKRTEATAGEQQVKLDLIRKLDGFAESNFGKHDSLESAIRNYELAASMQLAVPEVMSLDQEPAHIKKMYGMESDFKHTRTYAAQCLIARRMIESGVRFIELTCPSAGGDRWDQHSKLKEGHENNARAVDQPIAGLLKDLKQRDMLKDTLVVWAGEFGRTPFAQGKNGRDHNQFGFTVWMAGGGVKPGSVFGATDEFGYKAVENRLEMHDLHATMLHLMGVDHTRSTFRFGGRDMRLTDVKGHVVHDVIA</sequence>
<dbReference type="Gene3D" id="3.40.720.10">
    <property type="entry name" value="Alkaline Phosphatase, subunit A"/>
    <property type="match status" value="1"/>
</dbReference>
<gene>
    <name evidence="1" type="ORF">K239x_01540</name>
</gene>
<proteinExistence type="predicted"/>
<dbReference type="Pfam" id="PF07394">
    <property type="entry name" value="DUF1501"/>
    <property type="match status" value="1"/>
</dbReference>
<reference evidence="1 2" key="1">
    <citation type="submission" date="2019-02" db="EMBL/GenBank/DDBJ databases">
        <title>Deep-cultivation of Planctomycetes and their phenomic and genomic characterization uncovers novel biology.</title>
        <authorList>
            <person name="Wiegand S."/>
            <person name="Jogler M."/>
            <person name="Boedeker C."/>
            <person name="Pinto D."/>
            <person name="Vollmers J."/>
            <person name="Rivas-Marin E."/>
            <person name="Kohn T."/>
            <person name="Peeters S.H."/>
            <person name="Heuer A."/>
            <person name="Rast P."/>
            <person name="Oberbeckmann S."/>
            <person name="Bunk B."/>
            <person name="Jeske O."/>
            <person name="Meyerdierks A."/>
            <person name="Storesund J.E."/>
            <person name="Kallscheuer N."/>
            <person name="Luecker S."/>
            <person name="Lage O.M."/>
            <person name="Pohl T."/>
            <person name="Merkel B.J."/>
            <person name="Hornburger P."/>
            <person name="Mueller R.-W."/>
            <person name="Bruemmer F."/>
            <person name="Labrenz M."/>
            <person name="Spormann A.M."/>
            <person name="Op den Camp H."/>
            <person name="Overmann J."/>
            <person name="Amann R."/>
            <person name="Jetten M.S.M."/>
            <person name="Mascher T."/>
            <person name="Medema M.H."/>
            <person name="Devos D.P."/>
            <person name="Kaster A.-K."/>
            <person name="Ovreas L."/>
            <person name="Rohde M."/>
            <person name="Galperin M.Y."/>
            <person name="Jogler C."/>
        </authorList>
    </citation>
    <scope>NUCLEOTIDE SEQUENCE [LARGE SCALE GENOMIC DNA]</scope>
    <source>
        <strain evidence="1 2">K23_9</strain>
    </source>
</reference>
<evidence type="ECO:0008006" key="3">
    <source>
        <dbReference type="Google" id="ProtNLM"/>
    </source>
</evidence>
<dbReference type="PANTHER" id="PTHR43737:SF1">
    <property type="entry name" value="DUF1501 DOMAIN-CONTAINING PROTEIN"/>
    <property type="match status" value="1"/>
</dbReference>
<dbReference type="AlphaFoldDB" id="A0A517NM68"/>